<organism evidence="2 3">
    <name type="scientific">Winogradskyella alexanderae</name>
    <dbReference type="NCBI Taxonomy" id="2877123"/>
    <lineage>
        <taxon>Bacteria</taxon>
        <taxon>Pseudomonadati</taxon>
        <taxon>Bacteroidota</taxon>
        <taxon>Flavobacteriia</taxon>
        <taxon>Flavobacteriales</taxon>
        <taxon>Flavobacteriaceae</taxon>
        <taxon>Winogradskyella</taxon>
    </lineage>
</organism>
<evidence type="ECO:0000313" key="3">
    <source>
        <dbReference type="Proteomes" id="UP001198901"/>
    </source>
</evidence>
<proteinExistence type="predicted"/>
<dbReference type="Gene3D" id="3.10.450.50">
    <property type="match status" value="1"/>
</dbReference>
<sequence>MDKQTIEKFYNAFSNLDAVKMTDSYHDDITFTDPAFGVLKGQRAKAMWHMLCDSQKEKDFRIIYSDVSAKNNLGNAYWEAFYTFSKTGRKVHNKIEASFEFKDGLIINHTDVFSLHKWAKQALGFKGFVLGRTKYFQNKLKAQTNSLLDRYMNEKKLPR</sequence>
<feature type="domain" description="SnoaL-like" evidence="1">
    <location>
        <begin position="6"/>
        <end position="109"/>
    </location>
</feature>
<evidence type="ECO:0000313" key="2">
    <source>
        <dbReference type="EMBL" id="MCA0133449.1"/>
    </source>
</evidence>
<gene>
    <name evidence="2" type="ORF">LBU54_12710</name>
</gene>
<dbReference type="Pfam" id="PF12680">
    <property type="entry name" value="SnoaL_2"/>
    <property type="match status" value="1"/>
</dbReference>
<keyword evidence="3" id="KW-1185">Reference proteome</keyword>
<accession>A0ABS7XVM0</accession>
<dbReference type="RefSeq" id="WP_224530412.1">
    <property type="nucleotide sequence ID" value="NZ_JAIUJR010000009.1"/>
</dbReference>
<name>A0ABS7XVM0_9FLAO</name>
<dbReference type="EMBL" id="JAIUJR010000009">
    <property type="protein sequence ID" value="MCA0133449.1"/>
    <property type="molecule type" value="Genomic_DNA"/>
</dbReference>
<dbReference type="SUPFAM" id="SSF54427">
    <property type="entry name" value="NTF2-like"/>
    <property type="match status" value="1"/>
</dbReference>
<reference evidence="3" key="1">
    <citation type="submission" date="2023-07" db="EMBL/GenBank/DDBJ databases">
        <authorList>
            <person name="Yue Y."/>
        </authorList>
    </citation>
    <scope>NUCLEOTIDE SEQUENCE [LARGE SCALE GENOMIC DNA]</scope>
    <source>
        <strain evidence="3">D23</strain>
    </source>
</reference>
<dbReference type="Proteomes" id="UP001198901">
    <property type="component" value="Unassembled WGS sequence"/>
</dbReference>
<dbReference type="InterPro" id="IPR032710">
    <property type="entry name" value="NTF2-like_dom_sf"/>
</dbReference>
<evidence type="ECO:0000259" key="1">
    <source>
        <dbReference type="Pfam" id="PF12680"/>
    </source>
</evidence>
<dbReference type="InterPro" id="IPR037401">
    <property type="entry name" value="SnoaL-like"/>
</dbReference>
<protein>
    <submittedName>
        <fullName evidence="2">Nuclear transport factor 2 family protein</fullName>
    </submittedName>
</protein>
<comment type="caution">
    <text evidence="2">The sequence shown here is derived from an EMBL/GenBank/DDBJ whole genome shotgun (WGS) entry which is preliminary data.</text>
</comment>